<gene>
    <name evidence="6" type="ORF">GYM71_08830</name>
</gene>
<dbReference type="Pfam" id="PF08279">
    <property type="entry name" value="HTH_11"/>
    <property type="match status" value="1"/>
</dbReference>
<dbReference type="CDD" id="cd05568">
    <property type="entry name" value="PTS_IIB_bgl_like"/>
    <property type="match status" value="1"/>
</dbReference>
<protein>
    <submittedName>
        <fullName evidence="6">PTS transporter subunit EIIA</fullName>
    </submittedName>
</protein>
<dbReference type="Gene3D" id="3.40.930.10">
    <property type="entry name" value="Mannitol-specific EII, Chain A"/>
    <property type="match status" value="1"/>
</dbReference>
<dbReference type="SUPFAM" id="SSF46785">
    <property type="entry name" value="Winged helix' DNA-binding domain"/>
    <property type="match status" value="1"/>
</dbReference>
<dbReference type="EMBL" id="CP048268">
    <property type="protein sequence ID" value="QYN53513.1"/>
    <property type="molecule type" value="Genomic_DNA"/>
</dbReference>
<dbReference type="InterPro" id="IPR013011">
    <property type="entry name" value="PTS_EIIB_2"/>
</dbReference>
<evidence type="ECO:0000313" key="7">
    <source>
        <dbReference type="Proteomes" id="UP000826550"/>
    </source>
</evidence>
<feature type="domain" description="PTS EIIA type-2" evidence="3">
    <location>
        <begin position="537"/>
        <end position="683"/>
    </location>
</feature>
<dbReference type="InterPro" id="IPR036388">
    <property type="entry name" value="WH-like_DNA-bd_sf"/>
</dbReference>
<dbReference type="Pfam" id="PF00874">
    <property type="entry name" value="PRD"/>
    <property type="match status" value="1"/>
</dbReference>
<dbReference type="SUPFAM" id="SSF63520">
    <property type="entry name" value="PTS-regulatory domain, PRD"/>
    <property type="match status" value="1"/>
</dbReference>
<dbReference type="PROSITE" id="PS51094">
    <property type="entry name" value="PTS_EIIA_TYPE_2"/>
    <property type="match status" value="1"/>
</dbReference>
<dbReference type="InterPro" id="IPR002178">
    <property type="entry name" value="PTS_EIIA_type-2_dom"/>
</dbReference>
<dbReference type="InterPro" id="IPR036634">
    <property type="entry name" value="PRD_sf"/>
</dbReference>
<reference evidence="6 7" key="1">
    <citation type="submission" date="2020-01" db="EMBL/GenBank/DDBJ databases">
        <title>Vast differences in strain-level diversity in the gut microbiota of two closely related honey bee species.</title>
        <authorList>
            <person name="Ellegaard K.M."/>
            <person name="Suenami S."/>
            <person name="Miyazaki R."/>
            <person name="Engel P."/>
        </authorList>
    </citation>
    <scope>NUCLEOTIDE SEQUENCE [LARGE SCALE GENOMIC DNA]</scope>
    <source>
        <strain evidence="6 7">ESL0416</strain>
    </source>
</reference>
<dbReference type="PROSITE" id="PS51372">
    <property type="entry name" value="PRD_2"/>
    <property type="match status" value="1"/>
</dbReference>
<dbReference type="Gene3D" id="1.10.1790.10">
    <property type="entry name" value="PRD domain"/>
    <property type="match status" value="1"/>
</dbReference>
<proteinExistence type="predicted"/>
<dbReference type="Pfam" id="PF00359">
    <property type="entry name" value="PTS_EIIA_2"/>
    <property type="match status" value="1"/>
</dbReference>
<keyword evidence="2" id="KW-0677">Repeat</keyword>
<dbReference type="PANTHER" id="PTHR30185:SF9">
    <property type="entry name" value="MANNITOL-SPECIFIC PHOSPHOTRANSFERASE ENZYME IIA COMPONENT"/>
    <property type="match status" value="1"/>
</dbReference>
<dbReference type="Proteomes" id="UP000826550">
    <property type="component" value="Chromosome"/>
</dbReference>
<evidence type="ECO:0000259" key="4">
    <source>
        <dbReference type="PROSITE" id="PS51099"/>
    </source>
</evidence>
<feature type="domain" description="PRD" evidence="5">
    <location>
        <begin position="274"/>
        <end position="380"/>
    </location>
</feature>
<dbReference type="PROSITE" id="PS51099">
    <property type="entry name" value="PTS_EIIB_TYPE_2"/>
    <property type="match status" value="1"/>
</dbReference>
<evidence type="ECO:0000256" key="1">
    <source>
        <dbReference type="ARBA" id="ARBA00022679"/>
    </source>
</evidence>
<dbReference type="Gene3D" id="3.40.50.2300">
    <property type="match status" value="1"/>
</dbReference>
<dbReference type="InterPro" id="IPR011608">
    <property type="entry name" value="PRD"/>
</dbReference>
<dbReference type="InterPro" id="IPR050661">
    <property type="entry name" value="BglG_antiterminators"/>
</dbReference>
<dbReference type="InterPro" id="IPR016152">
    <property type="entry name" value="PTrfase/Anion_transptr"/>
</dbReference>
<evidence type="ECO:0000256" key="2">
    <source>
        <dbReference type="ARBA" id="ARBA00022737"/>
    </source>
</evidence>
<sequence>MAKAPGFVSLKEILTTFKISRRTAFNWLKTINQQLQAQKLDQVVNIPRYGYKLTDRTKKSLTQKIAKVSSPQMGHETILNAHERQTEIILLLLDQEHYLSINQLAKMFHCSRNTIIKDFKALKRHFPALKIGSSRLGHRIISDENSIRLTVYELLLRQDKLVYAFINRLNYSFSQAKELVIKAQQQLHMSFSENSLQQLTYLLLFTKWRITHNQTIDRSENWQWIAQNTKDVLPTCTKLLGKLGGNKELKGEIVFLSKIFLCSQATEVDCINKNLYHDINNIAQEIIFRYEQLTEQQISYRVFTKTLCNHLYATFFRVKFGIPFSSSEVDEIKWQYPVLIKFTAIACAPLEHYLQKKLPSEEVALICLYFGSVNNREYREFTESDKLKRALLAEVLVVCSSGIGTSAMLYHELSKTYPLIKFSLPLEIRDLAKIFQHNYQAKLIISTTILPKGKYPIPAVKVKAVLTKHDQTIIDSFLRQEVPRKLEHNASAVNSLVSIINEYADVKDEKGLRLSLDKFIFPGLQKNNKADLPTLSNLLPAKHIKVLRKKDQLKWQTVLKWGCNLLEQDEIIDQFYFEKIVQLINRYGPYMLIANNIFLAHAAPSNSNKKVGLSLILLDQPLEICSRGESAWVTCMFVLSPGKEKEHEKALEQLVDIVRNQENINRLLKAKSPQEVRQFLLSFY</sequence>
<evidence type="ECO:0000259" key="5">
    <source>
        <dbReference type="PROSITE" id="PS51372"/>
    </source>
</evidence>
<organism evidence="6 7">
    <name type="scientific">Lactobacillus panisapium</name>
    <dbReference type="NCBI Taxonomy" id="2012495"/>
    <lineage>
        <taxon>Bacteria</taxon>
        <taxon>Bacillati</taxon>
        <taxon>Bacillota</taxon>
        <taxon>Bacilli</taxon>
        <taxon>Lactobacillales</taxon>
        <taxon>Lactobacillaceae</taxon>
        <taxon>Lactobacillus</taxon>
    </lineage>
</organism>
<dbReference type="SUPFAM" id="SSF52794">
    <property type="entry name" value="PTS system IIB component-like"/>
    <property type="match status" value="1"/>
</dbReference>
<dbReference type="InterPro" id="IPR036390">
    <property type="entry name" value="WH_DNA-bd_sf"/>
</dbReference>
<name>A0ABX8W7M5_9LACO</name>
<evidence type="ECO:0000259" key="3">
    <source>
        <dbReference type="PROSITE" id="PS51094"/>
    </source>
</evidence>
<keyword evidence="7" id="KW-1185">Reference proteome</keyword>
<dbReference type="Gene3D" id="1.10.10.10">
    <property type="entry name" value="Winged helix-like DNA-binding domain superfamily/Winged helix DNA-binding domain"/>
    <property type="match status" value="1"/>
</dbReference>
<evidence type="ECO:0000313" key="6">
    <source>
        <dbReference type="EMBL" id="QYN53513.1"/>
    </source>
</evidence>
<keyword evidence="1" id="KW-0808">Transferase</keyword>
<dbReference type="InterPro" id="IPR013196">
    <property type="entry name" value="HTH_11"/>
</dbReference>
<accession>A0ABX8W7M5</accession>
<dbReference type="InterPro" id="IPR036095">
    <property type="entry name" value="PTS_EIIB-like_sf"/>
</dbReference>
<dbReference type="RefSeq" id="WP_220220189.1">
    <property type="nucleotide sequence ID" value="NZ_CP048268.1"/>
</dbReference>
<dbReference type="PANTHER" id="PTHR30185">
    <property type="entry name" value="CRYPTIC BETA-GLUCOSIDE BGL OPERON ANTITERMINATOR"/>
    <property type="match status" value="1"/>
</dbReference>
<dbReference type="SUPFAM" id="SSF55804">
    <property type="entry name" value="Phoshotransferase/anion transport protein"/>
    <property type="match status" value="1"/>
</dbReference>
<feature type="domain" description="PTS EIIB type-2" evidence="4">
    <location>
        <begin position="393"/>
        <end position="486"/>
    </location>
</feature>